<dbReference type="Pfam" id="PF09348">
    <property type="entry name" value="DUF1990"/>
    <property type="match status" value="1"/>
</dbReference>
<organism evidence="2 3">
    <name type="scientific">Terrimonas rubra</name>
    <dbReference type="NCBI Taxonomy" id="1035890"/>
    <lineage>
        <taxon>Bacteria</taxon>
        <taxon>Pseudomonadati</taxon>
        <taxon>Bacteroidota</taxon>
        <taxon>Chitinophagia</taxon>
        <taxon>Chitinophagales</taxon>
        <taxon>Chitinophagaceae</taxon>
        <taxon>Terrimonas</taxon>
    </lineage>
</organism>
<keyword evidence="3" id="KW-1185">Reference proteome</keyword>
<protein>
    <submittedName>
        <fullName evidence="2">DUF1990 family protein</fullName>
    </submittedName>
</protein>
<dbReference type="RefSeq" id="WP_386097036.1">
    <property type="nucleotide sequence ID" value="NZ_JBHUOZ010000001.1"/>
</dbReference>
<gene>
    <name evidence="2" type="ORF">ACFS6H_08010</name>
</gene>
<evidence type="ECO:0000313" key="2">
    <source>
        <dbReference type="EMBL" id="MFD2919645.1"/>
    </source>
</evidence>
<dbReference type="Proteomes" id="UP001597511">
    <property type="component" value="Unassembled WGS sequence"/>
</dbReference>
<evidence type="ECO:0000259" key="1">
    <source>
        <dbReference type="Pfam" id="PF09348"/>
    </source>
</evidence>
<sequence>MKLYFTDQSPYFDKHLQQLKLQPVMDYRKQGLTEKETGIPVALAKPLSAIDTRFLFNYQIFPPHIMSSYSQWQAENRKMQVGDTIVQQVYLPPYRNLSQKIIFGVRISELIITPERIGFSYETLQGHAEKGISTFMLEQTKDGQIIFKIHTFSQPGN</sequence>
<accession>A0ABW6A589</accession>
<comment type="caution">
    <text evidence="2">The sequence shown here is derived from an EMBL/GenBank/DDBJ whole genome shotgun (WGS) entry which is preliminary data.</text>
</comment>
<proteinExistence type="predicted"/>
<reference evidence="3" key="1">
    <citation type="journal article" date="2019" name="Int. J. Syst. Evol. Microbiol.">
        <title>The Global Catalogue of Microorganisms (GCM) 10K type strain sequencing project: providing services to taxonomists for standard genome sequencing and annotation.</title>
        <authorList>
            <consortium name="The Broad Institute Genomics Platform"/>
            <consortium name="The Broad Institute Genome Sequencing Center for Infectious Disease"/>
            <person name="Wu L."/>
            <person name="Ma J."/>
        </authorList>
    </citation>
    <scope>NUCLEOTIDE SEQUENCE [LARGE SCALE GENOMIC DNA]</scope>
    <source>
        <strain evidence="3">KCTC 23299</strain>
    </source>
</reference>
<feature type="domain" description="DUF1990" evidence="1">
    <location>
        <begin position="55"/>
        <end position="156"/>
    </location>
</feature>
<dbReference type="InterPro" id="IPR018960">
    <property type="entry name" value="DUF1990"/>
</dbReference>
<name>A0ABW6A589_9BACT</name>
<evidence type="ECO:0000313" key="3">
    <source>
        <dbReference type="Proteomes" id="UP001597511"/>
    </source>
</evidence>
<dbReference type="EMBL" id="JBHUOZ010000001">
    <property type="protein sequence ID" value="MFD2919645.1"/>
    <property type="molecule type" value="Genomic_DNA"/>
</dbReference>